<dbReference type="EC" id="1.5.1.2" evidence="3 8"/>
<feature type="domain" description="Pyrroline-5-carboxylate reductase dimerisation" evidence="10">
    <location>
        <begin position="215"/>
        <end position="319"/>
    </location>
</feature>
<dbReference type="PANTHER" id="PTHR11645">
    <property type="entry name" value="PYRROLINE-5-CARBOXYLATE REDUCTASE"/>
    <property type="match status" value="1"/>
</dbReference>
<protein>
    <recommendedName>
        <fullName evidence="3 8">Pyrroline-5-carboxylate reductase</fullName>
        <ecNumber evidence="3 8">1.5.1.2</ecNumber>
    </recommendedName>
</protein>
<dbReference type="SUPFAM" id="SSF48179">
    <property type="entry name" value="6-phosphogluconate dehydrogenase C-terminal domain-like"/>
    <property type="match status" value="1"/>
</dbReference>
<evidence type="ECO:0000256" key="8">
    <source>
        <dbReference type="RuleBase" id="RU003903"/>
    </source>
</evidence>
<dbReference type="InterPro" id="IPR008927">
    <property type="entry name" value="6-PGluconate_DH-like_C_sf"/>
</dbReference>
<comment type="pathway">
    <text evidence="1 8">Amino-acid biosynthesis; L-proline biosynthesis; L-proline from L-glutamate 5-semialdehyde: step 1/1.</text>
</comment>
<dbReference type="InterPro" id="IPR036291">
    <property type="entry name" value="NAD(P)-bd_dom_sf"/>
</dbReference>
<sequence length="321" mass="34150">MSTYRRLTKRNGLDYPTQKNCVTIDRGVQCGLDVKPIPDSSNMSSTKISYKVGFIGAGNMAKAIGNGILVSETIKAEDIIISAPSDRNLAFWKEKGVRTTHDNAEVITFADIVFIAVKPQYFAGMIEGLKKTTLSVSKPMCFVSIMVGRTVKSVKEVLETVKGISGPFEVIKVMPNTPSMVGTGCSVMVSDKSSVFSSVVRQIMELTGVCEEIPESLMNACGALSGSGPAYLYMVIEALADGGVKLGIPRDLSYRLAAQTMSGAGKMVMESGKHPGVLKDEVCSPGGSTITGVHELEKSGLRAAFMNAITAAAERSEQLGK</sequence>
<evidence type="ECO:0000256" key="1">
    <source>
        <dbReference type="ARBA" id="ARBA00005205"/>
    </source>
</evidence>
<dbReference type="PANTHER" id="PTHR11645:SF69">
    <property type="entry name" value="PYRROLINE-5-CARBOXYLATE REDUCTASE"/>
    <property type="match status" value="1"/>
</dbReference>
<keyword evidence="4 8" id="KW-0641">Proline biosynthesis</keyword>
<dbReference type="InterPro" id="IPR028939">
    <property type="entry name" value="P5C_Rdtase_cat_N"/>
</dbReference>
<feature type="domain" description="Pyrroline-5-carboxylate reductase catalytic N-terminal" evidence="9">
    <location>
        <begin position="51"/>
        <end position="134"/>
    </location>
</feature>
<dbReference type="FunFam" id="1.10.3730.10:FF:000001">
    <property type="entry name" value="Pyrroline-5-carboxylate reductase"/>
    <property type="match status" value="1"/>
</dbReference>
<name>A0A0K8SX01_LYGHE</name>
<comment type="catalytic activity">
    <reaction evidence="8">
        <text>L-proline + NADP(+) = (S)-1-pyrroline-5-carboxylate + NADPH + 2 H(+)</text>
        <dbReference type="Rhea" id="RHEA:14109"/>
        <dbReference type="ChEBI" id="CHEBI:15378"/>
        <dbReference type="ChEBI" id="CHEBI:17388"/>
        <dbReference type="ChEBI" id="CHEBI:57783"/>
        <dbReference type="ChEBI" id="CHEBI:58349"/>
        <dbReference type="ChEBI" id="CHEBI:60039"/>
        <dbReference type="EC" id="1.5.1.2"/>
    </reaction>
</comment>
<dbReference type="PIRSF" id="PIRSF000193">
    <property type="entry name" value="Pyrrol-5-carb_rd"/>
    <property type="match status" value="1"/>
</dbReference>
<evidence type="ECO:0000256" key="3">
    <source>
        <dbReference type="ARBA" id="ARBA00012855"/>
    </source>
</evidence>
<feature type="binding site" evidence="7">
    <location>
        <begin position="116"/>
        <end position="119"/>
    </location>
    <ligand>
        <name>NADP(+)</name>
        <dbReference type="ChEBI" id="CHEBI:58349"/>
    </ligand>
</feature>
<dbReference type="PROSITE" id="PS00521">
    <property type="entry name" value="P5CR"/>
    <property type="match status" value="1"/>
</dbReference>
<dbReference type="SUPFAM" id="SSF51735">
    <property type="entry name" value="NAD(P)-binding Rossmann-fold domains"/>
    <property type="match status" value="1"/>
</dbReference>
<dbReference type="InterPro" id="IPR000304">
    <property type="entry name" value="Pyrroline-COOH_reductase"/>
</dbReference>
<reference evidence="11" key="1">
    <citation type="submission" date="2014-09" db="EMBL/GenBank/DDBJ databases">
        <authorList>
            <person name="Magalhaes I.L.F."/>
            <person name="Oliveira U."/>
            <person name="Santos F.R."/>
            <person name="Vidigal T.H.D.A."/>
            <person name="Brescovit A.D."/>
            <person name="Santos A.J."/>
        </authorList>
    </citation>
    <scope>NUCLEOTIDE SEQUENCE</scope>
</reference>
<dbReference type="AlphaFoldDB" id="A0A0K8SX01"/>
<evidence type="ECO:0000259" key="10">
    <source>
        <dbReference type="Pfam" id="PF14748"/>
    </source>
</evidence>
<dbReference type="Pfam" id="PF03807">
    <property type="entry name" value="F420_oxidored"/>
    <property type="match status" value="1"/>
</dbReference>
<keyword evidence="6 8" id="KW-0560">Oxidoreductase</keyword>
<dbReference type="Pfam" id="PF14748">
    <property type="entry name" value="P5CR_dimer"/>
    <property type="match status" value="1"/>
</dbReference>
<dbReference type="UniPathway" id="UPA00098">
    <property type="reaction ID" value="UER00361"/>
</dbReference>
<feature type="binding site" evidence="7">
    <location>
        <begin position="55"/>
        <end position="60"/>
    </location>
    <ligand>
        <name>NADP(+)</name>
        <dbReference type="ChEBI" id="CHEBI:58349"/>
    </ligand>
</feature>
<dbReference type="HAMAP" id="MF_01925">
    <property type="entry name" value="P5C_reductase"/>
    <property type="match status" value="1"/>
</dbReference>
<dbReference type="InterPro" id="IPR029036">
    <property type="entry name" value="P5CR_dimer"/>
</dbReference>
<dbReference type="Gene3D" id="1.10.3730.10">
    <property type="entry name" value="ProC C-terminal domain-like"/>
    <property type="match status" value="1"/>
</dbReference>
<accession>A0A0K8SX01</accession>
<dbReference type="EMBL" id="GBRD01008087">
    <property type="protein sequence ID" value="JAG57734.1"/>
    <property type="molecule type" value="Transcribed_RNA"/>
</dbReference>
<comment type="similarity">
    <text evidence="2 8">Belongs to the pyrroline-5-carboxylate reductase family.</text>
</comment>
<keyword evidence="5 7" id="KW-0521">NADP</keyword>
<evidence type="ECO:0000256" key="2">
    <source>
        <dbReference type="ARBA" id="ARBA00005525"/>
    </source>
</evidence>
<keyword evidence="8" id="KW-0028">Amino-acid biosynthesis</keyword>
<evidence type="ECO:0000259" key="9">
    <source>
        <dbReference type="Pfam" id="PF03807"/>
    </source>
</evidence>
<dbReference type="Gene3D" id="3.40.50.720">
    <property type="entry name" value="NAD(P)-binding Rossmann-like Domain"/>
    <property type="match status" value="1"/>
</dbReference>
<evidence type="ECO:0000256" key="4">
    <source>
        <dbReference type="ARBA" id="ARBA00022650"/>
    </source>
</evidence>
<evidence type="ECO:0000256" key="6">
    <source>
        <dbReference type="ARBA" id="ARBA00023002"/>
    </source>
</evidence>
<dbReference type="GO" id="GO:0055129">
    <property type="term" value="P:L-proline biosynthetic process"/>
    <property type="evidence" value="ECO:0007669"/>
    <property type="project" value="UniProtKB-UniPathway"/>
</dbReference>
<organism evidence="11">
    <name type="scientific">Lygus hesperus</name>
    <name type="common">Western plant bug</name>
    <dbReference type="NCBI Taxonomy" id="30085"/>
    <lineage>
        <taxon>Eukaryota</taxon>
        <taxon>Metazoa</taxon>
        <taxon>Ecdysozoa</taxon>
        <taxon>Arthropoda</taxon>
        <taxon>Hexapoda</taxon>
        <taxon>Insecta</taxon>
        <taxon>Pterygota</taxon>
        <taxon>Neoptera</taxon>
        <taxon>Paraneoptera</taxon>
        <taxon>Hemiptera</taxon>
        <taxon>Heteroptera</taxon>
        <taxon>Panheteroptera</taxon>
        <taxon>Cimicomorpha</taxon>
        <taxon>Miridae</taxon>
        <taxon>Mirini</taxon>
        <taxon>Lygus</taxon>
    </lineage>
</organism>
<dbReference type="NCBIfam" id="TIGR00112">
    <property type="entry name" value="proC"/>
    <property type="match status" value="1"/>
</dbReference>
<evidence type="ECO:0000313" key="11">
    <source>
        <dbReference type="EMBL" id="JAG57734.1"/>
    </source>
</evidence>
<dbReference type="InterPro" id="IPR053790">
    <property type="entry name" value="P5CR-like_CS"/>
</dbReference>
<proteinExistence type="inferred from homology"/>
<evidence type="ECO:0000256" key="5">
    <source>
        <dbReference type="ARBA" id="ARBA00022857"/>
    </source>
</evidence>
<evidence type="ECO:0000256" key="7">
    <source>
        <dbReference type="PIRSR" id="PIRSR000193-1"/>
    </source>
</evidence>
<dbReference type="GO" id="GO:0004735">
    <property type="term" value="F:pyrroline-5-carboxylate reductase activity"/>
    <property type="evidence" value="ECO:0007669"/>
    <property type="project" value="UniProtKB-EC"/>
</dbReference>
<feature type="binding site" evidence="7">
    <location>
        <position position="103"/>
    </location>
    <ligand>
        <name>NADPH</name>
        <dbReference type="ChEBI" id="CHEBI:57783"/>
    </ligand>
</feature>